<accession>A0A2I1H0H7</accession>
<proteinExistence type="predicted"/>
<dbReference type="VEuPathDB" id="FungiDB:RhiirA1_388186"/>
<feature type="compositionally biased region" description="Pro residues" evidence="1">
    <location>
        <begin position="218"/>
        <end position="232"/>
    </location>
</feature>
<dbReference type="InterPro" id="IPR013320">
    <property type="entry name" value="ConA-like_dom_sf"/>
</dbReference>
<dbReference type="VEuPathDB" id="FungiDB:RhiirFUN_014304"/>
<evidence type="ECO:0000256" key="1">
    <source>
        <dbReference type="SAM" id="MobiDB-lite"/>
    </source>
</evidence>
<reference evidence="4 5" key="1">
    <citation type="submission" date="2015-10" db="EMBL/GenBank/DDBJ databases">
        <title>Genome analyses suggest a sexual origin of heterokaryosis in a supposedly ancient asexual fungus.</title>
        <authorList>
            <person name="Ropars J."/>
            <person name="Sedzielewska K."/>
            <person name="Noel J."/>
            <person name="Charron P."/>
            <person name="Farinelli L."/>
            <person name="Marton T."/>
            <person name="Kruger M."/>
            <person name="Pelin A."/>
            <person name="Brachmann A."/>
            <person name="Corradi N."/>
        </authorList>
    </citation>
    <scope>NUCLEOTIDE SEQUENCE [LARGE SCALE GENOMIC DNA]</scope>
    <source>
        <strain evidence="4 5">A4</strain>
    </source>
</reference>
<evidence type="ECO:0000313" key="5">
    <source>
        <dbReference type="Proteomes" id="UP000234323"/>
    </source>
</evidence>
<feature type="region of interest" description="Disordered" evidence="1">
    <location>
        <begin position="209"/>
        <end position="232"/>
    </location>
</feature>
<dbReference type="OrthoDB" id="2324354at2759"/>
<dbReference type="VEuPathDB" id="FungiDB:FUN_012832"/>
<evidence type="ECO:0000256" key="2">
    <source>
        <dbReference type="SAM" id="Phobius"/>
    </source>
</evidence>
<dbReference type="Pfam" id="PF13385">
    <property type="entry name" value="Laminin_G_3"/>
    <property type="match status" value="1"/>
</dbReference>
<dbReference type="Gene3D" id="2.60.120.200">
    <property type="match status" value="1"/>
</dbReference>
<keyword evidence="2" id="KW-1133">Transmembrane helix</keyword>
<dbReference type="EMBL" id="LLXI01001196">
    <property type="protein sequence ID" value="PKY52390.1"/>
    <property type="molecule type" value="Genomic_DNA"/>
</dbReference>
<feature type="signal peptide" evidence="3">
    <location>
        <begin position="1"/>
        <end position="21"/>
    </location>
</feature>
<feature type="chain" id="PRO_5014153019" evidence="3">
    <location>
        <begin position="22"/>
        <end position="273"/>
    </location>
</feature>
<keyword evidence="3" id="KW-0732">Signal</keyword>
<keyword evidence="2" id="KW-0812">Transmembrane</keyword>
<evidence type="ECO:0000256" key="3">
    <source>
        <dbReference type="SAM" id="SignalP"/>
    </source>
</evidence>
<gene>
    <name evidence="4" type="ORF">RhiirA4_469993</name>
</gene>
<dbReference type="GO" id="GO:0030246">
    <property type="term" value="F:carbohydrate binding"/>
    <property type="evidence" value="ECO:0007669"/>
    <property type="project" value="UniProtKB-KW"/>
</dbReference>
<dbReference type="Proteomes" id="UP000234323">
    <property type="component" value="Unassembled WGS sequence"/>
</dbReference>
<keyword evidence="2" id="KW-0472">Membrane</keyword>
<name>A0A2I1H0H7_9GLOM</name>
<protein>
    <submittedName>
        <fullName evidence="4">Concanavalin A-like lectin/glucanase</fullName>
    </submittedName>
</protein>
<organism evidence="4 5">
    <name type="scientific">Rhizophagus irregularis</name>
    <dbReference type="NCBI Taxonomy" id="588596"/>
    <lineage>
        <taxon>Eukaryota</taxon>
        <taxon>Fungi</taxon>
        <taxon>Fungi incertae sedis</taxon>
        <taxon>Mucoromycota</taxon>
        <taxon>Glomeromycotina</taxon>
        <taxon>Glomeromycetes</taxon>
        <taxon>Glomerales</taxon>
        <taxon>Glomeraceae</taxon>
        <taxon>Rhizophagus</taxon>
    </lineage>
</organism>
<feature type="transmembrane region" description="Helical" evidence="2">
    <location>
        <begin position="239"/>
        <end position="261"/>
    </location>
</feature>
<sequence length="273" mass="30240">MNYLIISFLFVVFLQIQQVVSGEFRELISDPISFTTQDSQIVQNADLPMVKDEVSLTLNLKILSHNPNWACVFHKGGSDLVRTPALWLTPVKSQPHARFSTNINTNAGIDAVGNGLSLNQWYHLAYTLSEPKKRLDFYIDGQWVGFQSIQQVQVETIIFNDKPLYIGNDTIYNAITGQIKNFRYYNWYLSAEEVARAYLNSGGTAIPTSSQSLGSTSSPPPSQSPIPIPMPTPNNTGTMAGIGIGASLGSIALTIGCFYLYKKRQESKVLRVP</sequence>
<dbReference type="SUPFAM" id="SSF49899">
    <property type="entry name" value="Concanavalin A-like lectins/glucanases"/>
    <property type="match status" value="1"/>
</dbReference>
<keyword evidence="4" id="KW-0430">Lectin</keyword>
<comment type="caution">
    <text evidence="4">The sequence shown here is derived from an EMBL/GenBank/DDBJ whole genome shotgun (WGS) entry which is preliminary data.</text>
</comment>
<keyword evidence="5" id="KW-1185">Reference proteome</keyword>
<evidence type="ECO:0000313" key="4">
    <source>
        <dbReference type="EMBL" id="PKY52390.1"/>
    </source>
</evidence>
<dbReference type="AlphaFoldDB" id="A0A2I1H0H7"/>